<organism evidence="7 8">
    <name type="scientific">Glonium stellatum</name>
    <dbReference type="NCBI Taxonomy" id="574774"/>
    <lineage>
        <taxon>Eukaryota</taxon>
        <taxon>Fungi</taxon>
        <taxon>Dikarya</taxon>
        <taxon>Ascomycota</taxon>
        <taxon>Pezizomycotina</taxon>
        <taxon>Dothideomycetes</taxon>
        <taxon>Pleosporomycetidae</taxon>
        <taxon>Gloniales</taxon>
        <taxon>Gloniaceae</taxon>
        <taxon>Glonium</taxon>
    </lineage>
</organism>
<keyword evidence="4 6" id="KW-0378">Hydrolase</keyword>
<dbReference type="Gene3D" id="3.20.20.70">
    <property type="entry name" value="Aldolase class I"/>
    <property type="match status" value="1"/>
</dbReference>
<reference evidence="7 8" key="1">
    <citation type="journal article" date="2016" name="Nat. Commun.">
        <title>Ectomycorrhizal ecology is imprinted in the genome of the dominant symbiotic fungus Cenococcum geophilum.</title>
        <authorList>
            <consortium name="DOE Joint Genome Institute"/>
            <person name="Peter M."/>
            <person name="Kohler A."/>
            <person name="Ohm R.A."/>
            <person name="Kuo A."/>
            <person name="Krutzmann J."/>
            <person name="Morin E."/>
            <person name="Arend M."/>
            <person name="Barry K.W."/>
            <person name="Binder M."/>
            <person name="Choi C."/>
            <person name="Clum A."/>
            <person name="Copeland A."/>
            <person name="Grisel N."/>
            <person name="Haridas S."/>
            <person name="Kipfer T."/>
            <person name="LaButti K."/>
            <person name="Lindquist E."/>
            <person name="Lipzen A."/>
            <person name="Maire R."/>
            <person name="Meier B."/>
            <person name="Mihaltcheva S."/>
            <person name="Molinier V."/>
            <person name="Murat C."/>
            <person name="Poggeler S."/>
            <person name="Quandt C.A."/>
            <person name="Sperisen C."/>
            <person name="Tritt A."/>
            <person name="Tisserant E."/>
            <person name="Crous P.W."/>
            <person name="Henrissat B."/>
            <person name="Nehls U."/>
            <person name="Egli S."/>
            <person name="Spatafora J.W."/>
            <person name="Grigoriev I.V."/>
            <person name="Martin F.M."/>
        </authorList>
    </citation>
    <scope>NUCLEOTIDE SEQUENCE [LARGE SCALE GENOMIC DNA]</scope>
    <source>
        <strain evidence="7 8">CBS 207.34</strain>
    </source>
</reference>
<evidence type="ECO:0000256" key="3">
    <source>
        <dbReference type="ARBA" id="ARBA00012755"/>
    </source>
</evidence>
<keyword evidence="5 6" id="KW-0326">Glycosidase</keyword>
<evidence type="ECO:0000313" key="7">
    <source>
        <dbReference type="EMBL" id="OCL13768.1"/>
    </source>
</evidence>
<proteinExistence type="inferred from homology"/>
<dbReference type="InterPro" id="IPR017853">
    <property type="entry name" value="GH"/>
</dbReference>
<feature type="non-terminal residue" evidence="7">
    <location>
        <position position="376"/>
    </location>
</feature>
<dbReference type="OrthoDB" id="5795902at2759"/>
<keyword evidence="8" id="KW-1185">Reference proteome</keyword>
<accession>A0A8E2FC62</accession>
<protein>
    <recommendedName>
        <fullName evidence="3 6">Alpha-galactosidase</fullName>
        <ecNumber evidence="3 6">3.2.1.22</ecNumber>
    </recommendedName>
    <alternativeName>
        <fullName evidence="6">Melibiase</fullName>
    </alternativeName>
</protein>
<dbReference type="SUPFAM" id="SSF51445">
    <property type="entry name" value="(Trans)glycosidases"/>
    <property type="match status" value="1"/>
</dbReference>
<dbReference type="InterPro" id="IPR002241">
    <property type="entry name" value="Glyco_hydro_27"/>
</dbReference>
<dbReference type="Pfam" id="PF16499">
    <property type="entry name" value="Melibiase_2"/>
    <property type="match status" value="1"/>
</dbReference>
<comment type="similarity">
    <text evidence="2 6">Belongs to the glycosyl hydrolase 27 family.</text>
</comment>
<dbReference type="GO" id="GO:0005975">
    <property type="term" value="P:carbohydrate metabolic process"/>
    <property type="evidence" value="ECO:0007669"/>
    <property type="project" value="InterPro"/>
</dbReference>
<dbReference type="CDD" id="cd14792">
    <property type="entry name" value="GH27"/>
    <property type="match status" value="1"/>
</dbReference>
<name>A0A8E2FC62_9PEZI</name>
<dbReference type="PANTHER" id="PTHR11452:SF33">
    <property type="entry name" value="ALPHA-GALACTOSIDASE 2"/>
    <property type="match status" value="1"/>
</dbReference>
<dbReference type="GO" id="GO:0004557">
    <property type="term" value="F:alpha-galactosidase activity"/>
    <property type="evidence" value="ECO:0007669"/>
    <property type="project" value="UniProtKB-EC"/>
</dbReference>
<dbReference type="AlphaFoldDB" id="A0A8E2FC62"/>
<keyword evidence="6" id="KW-1015">Disulfide bond</keyword>
<dbReference type="EC" id="3.2.1.22" evidence="3 6"/>
<evidence type="ECO:0000256" key="4">
    <source>
        <dbReference type="ARBA" id="ARBA00022801"/>
    </source>
</evidence>
<dbReference type="InterPro" id="IPR013785">
    <property type="entry name" value="Aldolase_TIM"/>
</dbReference>
<evidence type="ECO:0000256" key="2">
    <source>
        <dbReference type="ARBA" id="ARBA00009743"/>
    </source>
</evidence>
<evidence type="ECO:0000256" key="1">
    <source>
        <dbReference type="ARBA" id="ARBA00001255"/>
    </source>
</evidence>
<evidence type="ECO:0000313" key="8">
    <source>
        <dbReference type="Proteomes" id="UP000250140"/>
    </source>
</evidence>
<evidence type="ECO:0000256" key="6">
    <source>
        <dbReference type="RuleBase" id="RU361168"/>
    </source>
</evidence>
<dbReference type="PRINTS" id="PR00740">
    <property type="entry name" value="GLHYDRLASE27"/>
</dbReference>
<gene>
    <name evidence="7" type="ORF">AOQ84DRAFT_271592</name>
</gene>
<dbReference type="EMBL" id="KV748671">
    <property type="protein sequence ID" value="OCL13768.1"/>
    <property type="molecule type" value="Genomic_DNA"/>
</dbReference>
<sequence>YETTPNGFNTPPRGWNSFGLQGRKGITYNQDFVIEQCDAMAAKLGSYGYIYCSLDSGWSMGTSGDDYGRIIGNSTIFGMTALADHLHGKGLELGVYVVPGYFESDGDKYIYGTDPPIQLSTIGTGHNNGLSRIDINITAPGAQEWCNSVIDLFASWGVDFIKLDYITPGSPDNGANLAPDTSGNVICYHRAISQCGRQMRLDISWKLDYVDSDYYDIWKTNADSMRIDQDINNSGGSKTFTAWETVQRTIEQYREYILVQDSRGVPLTIYPDMDNLYVGNAASLTGLTDDQRRLVVTHWVGAGANLILGSDMTQLDKLGLSLLTNPRILDVADFTAKYPMTPKFGDDLTKGPQAQLWLAGPDPDTGIAVIALVNYG</sequence>
<dbReference type="PANTHER" id="PTHR11452">
    <property type="entry name" value="ALPHA-GALACTOSIDASE/ALPHA-N-ACETYLGALACTOSAMINIDASE"/>
    <property type="match status" value="1"/>
</dbReference>
<feature type="non-terminal residue" evidence="7">
    <location>
        <position position="1"/>
    </location>
</feature>
<comment type="catalytic activity">
    <reaction evidence="1 6">
        <text>Hydrolysis of terminal, non-reducing alpha-D-galactose residues in alpha-D-galactosides, including galactose oligosaccharides, galactomannans and galactolipids.</text>
        <dbReference type="EC" id="3.2.1.22"/>
    </reaction>
</comment>
<evidence type="ECO:0000256" key="5">
    <source>
        <dbReference type="ARBA" id="ARBA00023295"/>
    </source>
</evidence>
<dbReference type="Proteomes" id="UP000250140">
    <property type="component" value="Unassembled WGS sequence"/>
</dbReference>